<protein>
    <submittedName>
        <fullName evidence="2">Uncharacterized protein</fullName>
    </submittedName>
</protein>
<reference evidence="2" key="1">
    <citation type="submission" date="2018-05" db="EMBL/GenBank/DDBJ databases">
        <authorList>
            <person name="Lanie J.A."/>
            <person name="Ng W.-L."/>
            <person name="Kazmierczak K.M."/>
            <person name="Andrzejewski T.M."/>
            <person name="Davidsen T.M."/>
            <person name="Wayne K.J."/>
            <person name="Tettelin H."/>
            <person name="Glass J.I."/>
            <person name="Rusch D."/>
            <person name="Podicherti R."/>
            <person name="Tsui H.-C.T."/>
            <person name="Winkler M.E."/>
        </authorList>
    </citation>
    <scope>NUCLEOTIDE SEQUENCE</scope>
</reference>
<feature type="non-terminal residue" evidence="2">
    <location>
        <position position="1"/>
    </location>
</feature>
<name>A0A382X204_9ZZZZ</name>
<dbReference type="EMBL" id="UINC01164252">
    <property type="protein sequence ID" value="SVD65003.1"/>
    <property type="molecule type" value="Genomic_DNA"/>
</dbReference>
<feature type="region of interest" description="Disordered" evidence="1">
    <location>
        <begin position="1"/>
        <end position="29"/>
    </location>
</feature>
<evidence type="ECO:0000256" key="1">
    <source>
        <dbReference type="SAM" id="MobiDB-lite"/>
    </source>
</evidence>
<proteinExistence type="predicted"/>
<gene>
    <name evidence="2" type="ORF">METZ01_LOCUS417857</name>
</gene>
<evidence type="ECO:0000313" key="2">
    <source>
        <dbReference type="EMBL" id="SVD65003.1"/>
    </source>
</evidence>
<dbReference type="AlphaFoldDB" id="A0A382X204"/>
<accession>A0A382X204</accession>
<organism evidence="2">
    <name type="scientific">marine metagenome</name>
    <dbReference type="NCBI Taxonomy" id="408172"/>
    <lineage>
        <taxon>unclassified sequences</taxon>
        <taxon>metagenomes</taxon>
        <taxon>ecological metagenomes</taxon>
    </lineage>
</organism>
<sequence>NTDQTASHLENPISSKNSDSSDSDDDIPF</sequence>